<feature type="domain" description="UmuC" evidence="1">
    <location>
        <begin position="39"/>
        <end position="89"/>
    </location>
</feature>
<dbReference type="EMBL" id="LR797310">
    <property type="protein sequence ID" value="CAB4202039.1"/>
    <property type="molecule type" value="Genomic_DNA"/>
</dbReference>
<protein>
    <recommendedName>
        <fullName evidence="1">UmuC domain-containing protein</fullName>
    </recommendedName>
</protein>
<dbReference type="GO" id="GO:0006281">
    <property type="term" value="P:DNA repair"/>
    <property type="evidence" value="ECO:0007669"/>
    <property type="project" value="InterPro"/>
</dbReference>
<gene>
    <name evidence="2" type="ORF">UFOVP1360_37</name>
</gene>
<reference evidence="2" key="1">
    <citation type="submission" date="2020-05" db="EMBL/GenBank/DDBJ databases">
        <authorList>
            <person name="Chiriac C."/>
            <person name="Salcher M."/>
            <person name="Ghai R."/>
            <person name="Kavagutti S V."/>
        </authorList>
    </citation>
    <scope>NUCLEOTIDE SEQUENCE</scope>
</reference>
<dbReference type="PROSITE" id="PS50173">
    <property type="entry name" value="UMUC"/>
    <property type="match status" value="1"/>
</dbReference>
<evidence type="ECO:0000313" key="2">
    <source>
        <dbReference type="EMBL" id="CAB4202039.1"/>
    </source>
</evidence>
<dbReference type="InterPro" id="IPR001126">
    <property type="entry name" value="UmuC"/>
</dbReference>
<accession>A0A6J5S2T6</accession>
<sequence>MARLKREHDYFSLTIRAWLPPTTGTGLTYAEVVMTADRVAAADFDCFYAACEYVMRCLENWHLNECARVVTRGEMQWVIVAAQAWQRRN</sequence>
<name>A0A6J5S2T6_9CAUD</name>
<proteinExistence type="predicted"/>
<organism evidence="2">
    <name type="scientific">uncultured Caudovirales phage</name>
    <dbReference type="NCBI Taxonomy" id="2100421"/>
    <lineage>
        <taxon>Viruses</taxon>
        <taxon>Duplodnaviria</taxon>
        <taxon>Heunggongvirae</taxon>
        <taxon>Uroviricota</taxon>
        <taxon>Caudoviricetes</taxon>
        <taxon>Peduoviridae</taxon>
        <taxon>Maltschvirus</taxon>
        <taxon>Maltschvirus maltsch</taxon>
    </lineage>
</organism>
<evidence type="ECO:0000259" key="1">
    <source>
        <dbReference type="PROSITE" id="PS50173"/>
    </source>
</evidence>